<dbReference type="CDD" id="cd05466">
    <property type="entry name" value="PBP2_LTTR_substrate"/>
    <property type="match status" value="1"/>
</dbReference>
<dbReference type="SUPFAM" id="SSF53850">
    <property type="entry name" value="Periplasmic binding protein-like II"/>
    <property type="match status" value="1"/>
</dbReference>
<evidence type="ECO:0000313" key="6">
    <source>
        <dbReference type="EMBL" id="RYC05613.1"/>
    </source>
</evidence>
<dbReference type="EMBL" id="SDWV01000022">
    <property type="protein sequence ID" value="RYC05613.1"/>
    <property type="molecule type" value="Genomic_DNA"/>
</dbReference>
<evidence type="ECO:0000313" key="7">
    <source>
        <dbReference type="Proteomes" id="UP000291101"/>
    </source>
</evidence>
<dbReference type="GO" id="GO:0005829">
    <property type="term" value="C:cytosol"/>
    <property type="evidence" value="ECO:0007669"/>
    <property type="project" value="TreeGrafter"/>
</dbReference>
<name>A0A4Q2SKE6_9ACTN</name>
<dbReference type="PRINTS" id="PR00039">
    <property type="entry name" value="HTHLYSR"/>
</dbReference>
<evidence type="ECO:0000256" key="2">
    <source>
        <dbReference type="ARBA" id="ARBA00023015"/>
    </source>
</evidence>
<feature type="domain" description="HTH lysR-type" evidence="5">
    <location>
        <begin position="1"/>
        <end position="58"/>
    </location>
</feature>
<dbReference type="InterPro" id="IPR036388">
    <property type="entry name" value="WH-like_DNA-bd_sf"/>
</dbReference>
<keyword evidence="4" id="KW-0804">Transcription</keyword>
<reference evidence="6 7" key="1">
    <citation type="submission" date="2019-01" db="EMBL/GenBank/DDBJ databases">
        <title>Novel species of Nocardioides.</title>
        <authorList>
            <person name="Liu Q."/>
            <person name="X Y.-H."/>
        </authorList>
    </citation>
    <scope>NUCLEOTIDE SEQUENCE [LARGE SCALE GENOMIC DNA]</scope>
    <source>
        <strain evidence="6 7">HLT2-9</strain>
    </source>
</reference>
<dbReference type="SUPFAM" id="SSF46785">
    <property type="entry name" value="Winged helix' DNA-binding domain"/>
    <property type="match status" value="1"/>
</dbReference>
<dbReference type="PANTHER" id="PTHR30419">
    <property type="entry name" value="HTH-TYPE TRANSCRIPTIONAL REGULATOR YBHD"/>
    <property type="match status" value="1"/>
</dbReference>
<protein>
    <submittedName>
        <fullName evidence="6">LysR family transcriptional regulator</fullName>
    </submittedName>
</protein>
<dbReference type="Pfam" id="PF00126">
    <property type="entry name" value="HTH_1"/>
    <property type="match status" value="1"/>
</dbReference>
<dbReference type="OrthoDB" id="3181812at2"/>
<gene>
    <name evidence="6" type="ORF">EUA94_17845</name>
</gene>
<dbReference type="InterPro" id="IPR000847">
    <property type="entry name" value="LysR_HTH_N"/>
</dbReference>
<dbReference type="InterPro" id="IPR005119">
    <property type="entry name" value="LysR_subst-bd"/>
</dbReference>
<dbReference type="InterPro" id="IPR050950">
    <property type="entry name" value="HTH-type_LysR_regulators"/>
</dbReference>
<evidence type="ECO:0000256" key="3">
    <source>
        <dbReference type="ARBA" id="ARBA00023125"/>
    </source>
</evidence>
<keyword evidence="7" id="KW-1185">Reference proteome</keyword>
<dbReference type="Gene3D" id="1.10.10.10">
    <property type="entry name" value="Winged helix-like DNA-binding domain superfamily/Winged helix DNA-binding domain"/>
    <property type="match status" value="1"/>
</dbReference>
<dbReference type="GO" id="GO:0003677">
    <property type="term" value="F:DNA binding"/>
    <property type="evidence" value="ECO:0007669"/>
    <property type="project" value="UniProtKB-KW"/>
</dbReference>
<comment type="caution">
    <text evidence="6">The sequence shown here is derived from an EMBL/GenBank/DDBJ whole genome shotgun (WGS) entry which is preliminary data.</text>
</comment>
<dbReference type="Proteomes" id="UP000291101">
    <property type="component" value="Unassembled WGS sequence"/>
</dbReference>
<evidence type="ECO:0000256" key="1">
    <source>
        <dbReference type="ARBA" id="ARBA00009437"/>
    </source>
</evidence>
<evidence type="ECO:0000259" key="5">
    <source>
        <dbReference type="PROSITE" id="PS50931"/>
    </source>
</evidence>
<accession>A0A4Q2SKE6</accession>
<comment type="similarity">
    <text evidence="1">Belongs to the LysR transcriptional regulatory family.</text>
</comment>
<dbReference type="Gene3D" id="3.40.190.290">
    <property type="match status" value="1"/>
</dbReference>
<dbReference type="GO" id="GO:0003700">
    <property type="term" value="F:DNA-binding transcription factor activity"/>
    <property type="evidence" value="ECO:0007669"/>
    <property type="project" value="InterPro"/>
</dbReference>
<dbReference type="RefSeq" id="WP_091201252.1">
    <property type="nucleotide sequence ID" value="NZ_SDWV01000022.1"/>
</dbReference>
<keyword evidence="2" id="KW-0805">Transcription regulation</keyword>
<sequence>MDLRLLRSFRAVVDAGTVNAAASYLHISQPALSRQLQQLERQVSVRLFERERGRLMLTAAGRAFLSAADDVLAAAENARSLADALAAGRLERIRMAAPTTTLTDVIAPFLATLDVSDPLITVREATYSQALSALRSERDLAVITAPPPRQFASVTVASLPVWAYVSPSHRLAAETSITLTDLAREPLVLLHDHFRARTLVDERLASAGLSPLDVIECDHPQVAQALAASGRGVAVLSDDPRFDLVPLRILIDGGADLQLTLHAAWNRQHHAATQLASVAERLALFCQQRYKTI</sequence>
<evidence type="ECO:0000256" key="4">
    <source>
        <dbReference type="ARBA" id="ARBA00023163"/>
    </source>
</evidence>
<dbReference type="Pfam" id="PF03466">
    <property type="entry name" value="LysR_substrate"/>
    <property type="match status" value="1"/>
</dbReference>
<dbReference type="PROSITE" id="PS50931">
    <property type="entry name" value="HTH_LYSR"/>
    <property type="match status" value="1"/>
</dbReference>
<dbReference type="AlphaFoldDB" id="A0A4Q2SKE6"/>
<keyword evidence="3" id="KW-0238">DNA-binding</keyword>
<dbReference type="FunFam" id="1.10.10.10:FF:000001">
    <property type="entry name" value="LysR family transcriptional regulator"/>
    <property type="match status" value="1"/>
</dbReference>
<organism evidence="6 7">
    <name type="scientific">Nocardioides zhouii</name>
    <dbReference type="NCBI Taxonomy" id="1168729"/>
    <lineage>
        <taxon>Bacteria</taxon>
        <taxon>Bacillati</taxon>
        <taxon>Actinomycetota</taxon>
        <taxon>Actinomycetes</taxon>
        <taxon>Propionibacteriales</taxon>
        <taxon>Nocardioidaceae</taxon>
        <taxon>Nocardioides</taxon>
    </lineage>
</organism>
<dbReference type="InterPro" id="IPR036390">
    <property type="entry name" value="WH_DNA-bd_sf"/>
</dbReference>
<proteinExistence type="inferred from homology"/>